<dbReference type="STRING" id="1073996.SAMN05444271_12120"/>
<keyword evidence="4" id="KW-1185">Reference proteome</keyword>
<evidence type="ECO:0000256" key="1">
    <source>
        <dbReference type="ARBA" id="ARBA00022737"/>
    </source>
</evidence>
<dbReference type="GO" id="GO:0016740">
    <property type="term" value="F:transferase activity"/>
    <property type="evidence" value="ECO:0007669"/>
    <property type="project" value="UniProtKB-KW"/>
</dbReference>
<dbReference type="EMBL" id="FNYR01000021">
    <property type="protein sequence ID" value="SEJ10099.1"/>
    <property type="molecule type" value="Genomic_DNA"/>
</dbReference>
<sequence length="84" mass="9823">MGKCGITENTTLILYSDERNWHAFHAFWICWYFGHEKLRLMKGGKSSWEQNGFELTKNIRSVSETTYTVDRRCEGLDCSIVRIG</sequence>
<reference evidence="3 4" key="1">
    <citation type="submission" date="2016-10" db="EMBL/GenBank/DDBJ databases">
        <authorList>
            <person name="de Groot N.N."/>
        </authorList>
    </citation>
    <scope>NUCLEOTIDE SEQUENCE [LARGE SCALE GENOMIC DNA]</scope>
    <source>
        <strain evidence="3 4">DSM 22187</strain>
    </source>
</reference>
<dbReference type="SUPFAM" id="SSF52821">
    <property type="entry name" value="Rhodanese/Cell cycle control phosphatase"/>
    <property type="match status" value="1"/>
</dbReference>
<accession>A0A1H6VZM5</accession>
<dbReference type="PANTHER" id="PTHR43855:SF1">
    <property type="entry name" value="THIOSULFATE SULFURTRANSFERASE"/>
    <property type="match status" value="1"/>
</dbReference>
<keyword evidence="3" id="KW-0670">Pyruvate</keyword>
<organism evidence="3 4">
    <name type="scientific">Halohasta litchfieldiae</name>
    <dbReference type="NCBI Taxonomy" id="1073996"/>
    <lineage>
        <taxon>Archaea</taxon>
        <taxon>Methanobacteriati</taxon>
        <taxon>Methanobacteriota</taxon>
        <taxon>Stenosarchaea group</taxon>
        <taxon>Halobacteria</taxon>
        <taxon>Halobacteriales</taxon>
        <taxon>Haloferacaceae</taxon>
        <taxon>Halohasta</taxon>
    </lineage>
</organism>
<dbReference type="PROSITE" id="PS50206">
    <property type="entry name" value="RHODANESE_3"/>
    <property type="match status" value="1"/>
</dbReference>
<protein>
    <submittedName>
        <fullName evidence="3">Thiosulfate/3-mercaptopyruvate sulfurtransferase</fullName>
    </submittedName>
</protein>
<evidence type="ECO:0000259" key="2">
    <source>
        <dbReference type="PROSITE" id="PS50206"/>
    </source>
</evidence>
<gene>
    <name evidence="3" type="ORF">SAMN05444271_12120</name>
</gene>
<proteinExistence type="predicted"/>
<dbReference type="AlphaFoldDB" id="A0A1H6VZM5"/>
<dbReference type="PANTHER" id="PTHR43855">
    <property type="entry name" value="THIOSULFATE SULFURTRANSFERASE"/>
    <property type="match status" value="1"/>
</dbReference>
<dbReference type="Gene3D" id="3.40.250.10">
    <property type="entry name" value="Rhodanese-like domain"/>
    <property type="match status" value="1"/>
</dbReference>
<feature type="domain" description="Rhodanese" evidence="2">
    <location>
        <begin position="1"/>
        <end position="57"/>
    </location>
</feature>
<name>A0A1H6VZM5_9EURY</name>
<keyword evidence="3" id="KW-0808">Transferase</keyword>
<dbReference type="InterPro" id="IPR051126">
    <property type="entry name" value="Thiosulfate_sulfurtransferase"/>
</dbReference>
<dbReference type="InterPro" id="IPR001763">
    <property type="entry name" value="Rhodanese-like_dom"/>
</dbReference>
<dbReference type="Proteomes" id="UP000198888">
    <property type="component" value="Unassembled WGS sequence"/>
</dbReference>
<keyword evidence="1" id="KW-0677">Repeat</keyword>
<evidence type="ECO:0000313" key="4">
    <source>
        <dbReference type="Proteomes" id="UP000198888"/>
    </source>
</evidence>
<evidence type="ECO:0000313" key="3">
    <source>
        <dbReference type="EMBL" id="SEJ10099.1"/>
    </source>
</evidence>
<dbReference type="InterPro" id="IPR036873">
    <property type="entry name" value="Rhodanese-like_dom_sf"/>
</dbReference>